<accession>A0A7C3QSU6</accession>
<feature type="region of interest" description="Disordered" evidence="1">
    <location>
        <begin position="1"/>
        <end position="41"/>
    </location>
</feature>
<name>A0A7C3QSU6_9BACT</name>
<feature type="region of interest" description="Disordered" evidence="1">
    <location>
        <begin position="85"/>
        <end position="108"/>
    </location>
</feature>
<proteinExistence type="predicted"/>
<organism evidence="2">
    <name type="scientific">Leptospirillum ferriphilum</name>
    <dbReference type="NCBI Taxonomy" id="178606"/>
    <lineage>
        <taxon>Bacteria</taxon>
        <taxon>Pseudomonadati</taxon>
        <taxon>Nitrospirota</taxon>
        <taxon>Nitrospiria</taxon>
        <taxon>Nitrospirales</taxon>
        <taxon>Nitrospiraceae</taxon>
        <taxon>Leptospirillum</taxon>
    </lineage>
</organism>
<comment type="caution">
    <text evidence="2">The sequence shown here is derived from an EMBL/GenBank/DDBJ whole genome shotgun (WGS) entry which is preliminary data.</text>
</comment>
<gene>
    <name evidence="2" type="ORF">ENX03_09000</name>
</gene>
<sequence>MCGGYNGTQTGTLPKTRARRIFPEGRRDNLGNNPERSGKALGKARDFACRLKKGASSQNRYLPLLRRSSGAHLLFYPTTSTAHRQPVGRVHAGKGPKESHPAVLFPEGRANFRPRAICPERG</sequence>
<reference evidence="2" key="1">
    <citation type="journal article" date="2020" name="mSystems">
        <title>Genome- and Community-Level Interaction Insights into Carbon Utilization and Element Cycling Functions of Hydrothermarchaeota in Hydrothermal Sediment.</title>
        <authorList>
            <person name="Zhou Z."/>
            <person name="Liu Y."/>
            <person name="Xu W."/>
            <person name="Pan J."/>
            <person name="Luo Z.H."/>
            <person name="Li M."/>
        </authorList>
    </citation>
    <scope>NUCLEOTIDE SEQUENCE [LARGE SCALE GENOMIC DNA]</scope>
    <source>
        <strain evidence="2">SpSt-902</strain>
    </source>
</reference>
<evidence type="ECO:0000313" key="2">
    <source>
        <dbReference type="EMBL" id="HFT94050.1"/>
    </source>
</evidence>
<evidence type="ECO:0000256" key="1">
    <source>
        <dbReference type="SAM" id="MobiDB-lite"/>
    </source>
</evidence>
<dbReference type="EMBL" id="DTMM01000189">
    <property type="protein sequence ID" value="HFT94050.1"/>
    <property type="molecule type" value="Genomic_DNA"/>
</dbReference>
<protein>
    <submittedName>
        <fullName evidence="2">Uncharacterized protein</fullName>
    </submittedName>
</protein>
<dbReference type="AlphaFoldDB" id="A0A7C3QSU6"/>